<name>A0A060THQ4_BLAAD</name>
<sequence length="110" mass="11678">MLEDLKETGAVVQIATPSGEEVLCTTSNPEEEASLTQLTNAFVEANTLAHSLKLGSVRRVITETKDGKFTTQSKVQGKEDELLSTVVADSLQASLVSDGLVAKTTSKLLN</sequence>
<proteinExistence type="predicted"/>
<evidence type="ECO:0000313" key="1">
    <source>
        <dbReference type="EMBL" id="CDP38367.1"/>
    </source>
</evidence>
<reference evidence="1" key="2">
    <citation type="submission" date="2014-06" db="EMBL/GenBank/DDBJ databases">
        <title>The complete genome of Blastobotrys (Arxula) adeninivorans LS3 - a yeast of biotechnological interest.</title>
        <authorList>
            <person name="Kunze G."/>
            <person name="Gaillardin C."/>
            <person name="Czernicka M."/>
            <person name="Durrens P."/>
            <person name="Martin T."/>
            <person name="Boer E."/>
            <person name="Gabaldon T."/>
            <person name="Cruz J."/>
            <person name="Talla E."/>
            <person name="Marck C."/>
            <person name="Goffeau A."/>
            <person name="Barbe V."/>
            <person name="Baret P."/>
            <person name="Baronian K."/>
            <person name="Beier S."/>
            <person name="Bleykasten C."/>
            <person name="Bode R."/>
            <person name="Casaregola S."/>
            <person name="Despons L."/>
            <person name="Fairhead C."/>
            <person name="Giersberg M."/>
            <person name="Gierski P."/>
            <person name="Hahnel U."/>
            <person name="Hartmann A."/>
            <person name="Jankowska D."/>
            <person name="Jubin C."/>
            <person name="Jung P."/>
            <person name="Lafontaine I."/>
            <person name="Leh-Louis V."/>
            <person name="Lemaire M."/>
            <person name="Marcet-Houben M."/>
            <person name="Mascher M."/>
            <person name="Morel G."/>
            <person name="Richard G.-F."/>
            <person name="Riechen J."/>
            <person name="Sacerdot C."/>
            <person name="Sarkar A."/>
            <person name="Savel G."/>
            <person name="Schacherer J."/>
            <person name="Sherman D."/>
            <person name="Straub M.-L."/>
            <person name="Stein N."/>
            <person name="Thierry A."/>
            <person name="Trautwein-Schult A."/>
            <person name="Westhof E."/>
            <person name="Worch S."/>
            <person name="Dujon B."/>
            <person name="Souciet J.-L."/>
            <person name="Wincker P."/>
            <person name="Scholz U."/>
            <person name="Neuveglise N."/>
        </authorList>
    </citation>
    <scope>NUCLEOTIDE SEQUENCE</scope>
    <source>
        <strain evidence="1">LS3</strain>
    </source>
</reference>
<gene>
    <name evidence="1" type="ORF">GNLVRS02_ARAD1D33088g</name>
</gene>
<reference evidence="1" key="1">
    <citation type="submission" date="2014-02" db="EMBL/GenBank/DDBJ databases">
        <authorList>
            <person name="Genoscope - CEA"/>
        </authorList>
    </citation>
    <scope>NUCLEOTIDE SEQUENCE</scope>
    <source>
        <strain evidence="1">LS3</strain>
    </source>
</reference>
<organism evidence="1">
    <name type="scientific">Blastobotrys adeninivorans</name>
    <name type="common">Yeast</name>
    <name type="synonym">Arxula adeninivorans</name>
    <dbReference type="NCBI Taxonomy" id="409370"/>
    <lineage>
        <taxon>Eukaryota</taxon>
        <taxon>Fungi</taxon>
        <taxon>Dikarya</taxon>
        <taxon>Ascomycota</taxon>
        <taxon>Saccharomycotina</taxon>
        <taxon>Dipodascomycetes</taxon>
        <taxon>Dipodascales</taxon>
        <taxon>Trichomonascaceae</taxon>
        <taxon>Blastobotrys</taxon>
    </lineage>
</organism>
<accession>A0A060THQ4</accession>
<dbReference type="InterPro" id="IPR035186">
    <property type="entry name" value="DUF5308"/>
</dbReference>
<protein>
    <submittedName>
        <fullName evidence="1">ARAD1D33088p</fullName>
    </submittedName>
</protein>
<dbReference type="Pfam" id="PF17233">
    <property type="entry name" value="DUF5308"/>
    <property type="match status" value="1"/>
</dbReference>
<dbReference type="EMBL" id="HG937694">
    <property type="protein sequence ID" value="CDP38367.1"/>
    <property type="molecule type" value="Genomic_DNA"/>
</dbReference>
<dbReference type="AlphaFoldDB" id="A0A060THQ4"/>